<dbReference type="EMBL" id="MPDP01000259">
    <property type="protein sequence ID" value="KAK1466491.1"/>
    <property type="molecule type" value="Genomic_DNA"/>
</dbReference>
<reference evidence="1" key="1">
    <citation type="submission" date="2016-11" db="EMBL/GenBank/DDBJ databases">
        <title>The genome sequence of Colletotrichum cuscutae.</title>
        <authorList>
            <person name="Baroncelli R."/>
        </authorList>
    </citation>
    <scope>NUCLEOTIDE SEQUENCE</scope>
    <source>
        <strain evidence="1">IMI 304802</strain>
    </source>
</reference>
<organism evidence="1 2">
    <name type="scientific">Colletotrichum cuscutae</name>
    <dbReference type="NCBI Taxonomy" id="1209917"/>
    <lineage>
        <taxon>Eukaryota</taxon>
        <taxon>Fungi</taxon>
        <taxon>Dikarya</taxon>
        <taxon>Ascomycota</taxon>
        <taxon>Pezizomycotina</taxon>
        <taxon>Sordariomycetes</taxon>
        <taxon>Hypocreomycetidae</taxon>
        <taxon>Glomerellales</taxon>
        <taxon>Glomerellaceae</taxon>
        <taxon>Colletotrichum</taxon>
        <taxon>Colletotrichum acutatum species complex</taxon>
    </lineage>
</organism>
<dbReference type="Proteomes" id="UP001239213">
    <property type="component" value="Unassembled WGS sequence"/>
</dbReference>
<comment type="caution">
    <text evidence="1">The sequence shown here is derived from an EMBL/GenBank/DDBJ whole genome shotgun (WGS) entry which is preliminary data.</text>
</comment>
<accession>A0AAI9UX68</accession>
<dbReference type="AlphaFoldDB" id="A0AAI9UX68"/>
<evidence type="ECO:0000313" key="2">
    <source>
        <dbReference type="Proteomes" id="UP001239213"/>
    </source>
</evidence>
<proteinExistence type="predicted"/>
<evidence type="ECO:0000313" key="1">
    <source>
        <dbReference type="EMBL" id="KAK1466491.1"/>
    </source>
</evidence>
<name>A0AAI9UX68_9PEZI</name>
<protein>
    <submittedName>
        <fullName evidence="1">Uncharacterized protein</fullName>
    </submittedName>
</protein>
<keyword evidence="2" id="KW-1185">Reference proteome</keyword>
<gene>
    <name evidence="1" type="ORF">CCUS01_07312</name>
</gene>
<sequence length="465" mass="51499">MKFVVQKRNHSTFEITLMVSLPSTCRIYKRIELGDRLRGIIPLCLTKVSTADGKFITPERSSTSMRVGGIILIYLRLSIGDCVGVLDCSSKVELLEKMPLIISAAENSWVVSNHVSADSLAKTSRLVCSLASSVTKAVGIYHVNQSDSEILIGQVERRRSFPLARKITTEERTPRRLMVDEADAAFNPPCFRRLKRMDSLGLHIAIKSQDNGGERIGDANGWLNGFNFLDLVQISVNQDELTRYQPINGTISSDSHSQARVGASNLLALSGDYPTNPGPPPSRRHGYLEFDDIWAPSTTTWFYFLIPAIVARLLLISCTHLHSIVGHSVSRYRVSLSTTHLINMPVLDTRLIQEGMMEVDTGSGYLTYAASFTGSTTGEQLNDTENVSQIFSMMDQLVAVTTHSLQTLRKTANTEIETAQTTSTTLLNDTCDTAAYVLNLHTRHRSEATTTFTKRCHLAIPIFVI</sequence>